<organism evidence="1 2">
    <name type="scientific">Xenopus laevis</name>
    <name type="common">African clawed frog</name>
    <dbReference type="NCBI Taxonomy" id="8355"/>
    <lineage>
        <taxon>Eukaryota</taxon>
        <taxon>Metazoa</taxon>
        <taxon>Chordata</taxon>
        <taxon>Craniata</taxon>
        <taxon>Vertebrata</taxon>
        <taxon>Euteleostomi</taxon>
        <taxon>Amphibia</taxon>
        <taxon>Batrachia</taxon>
        <taxon>Anura</taxon>
        <taxon>Pipoidea</taxon>
        <taxon>Pipidae</taxon>
        <taxon>Xenopodinae</taxon>
        <taxon>Xenopus</taxon>
        <taxon>Xenopus</taxon>
    </lineage>
</organism>
<reference evidence="2" key="1">
    <citation type="journal article" date="2016" name="Nature">
        <title>Genome evolution in the allotetraploid frog Xenopus laevis.</title>
        <authorList>
            <person name="Session A.M."/>
            <person name="Uno Y."/>
            <person name="Kwon T."/>
            <person name="Chapman J.A."/>
            <person name="Toyoda A."/>
            <person name="Takahashi S."/>
            <person name="Fukui A."/>
            <person name="Hikosaka A."/>
            <person name="Suzuki A."/>
            <person name="Kondo M."/>
            <person name="van Heeringen S.J."/>
            <person name="Quigley I."/>
            <person name="Heinz S."/>
            <person name="Ogino H."/>
            <person name="Ochi H."/>
            <person name="Hellsten U."/>
            <person name="Lyons J.B."/>
            <person name="Simakov O."/>
            <person name="Putnam N."/>
            <person name="Stites J."/>
            <person name="Kuroki Y."/>
            <person name="Tanaka T."/>
            <person name="Michiue T."/>
            <person name="Watanabe M."/>
            <person name="Bogdanovic O."/>
            <person name="Lister R."/>
            <person name="Georgiou G."/>
            <person name="Paranjpe S.S."/>
            <person name="van Kruijsbergen I."/>
            <person name="Shu S."/>
            <person name="Carlson J."/>
            <person name="Kinoshita T."/>
            <person name="Ohta Y."/>
            <person name="Mawaribuchi S."/>
            <person name="Jenkins J."/>
            <person name="Grimwood J."/>
            <person name="Schmutz J."/>
            <person name="Mitros T."/>
            <person name="Mozaffari S.V."/>
            <person name="Suzuki Y."/>
            <person name="Haramoto Y."/>
            <person name="Yamamoto T.S."/>
            <person name="Takagi C."/>
            <person name="Heald R."/>
            <person name="Miller K."/>
            <person name="Haudenschild C."/>
            <person name="Kitzman J."/>
            <person name="Nakayama T."/>
            <person name="Izutsu Y."/>
            <person name="Robert J."/>
            <person name="Fortriede J."/>
            <person name="Burns K."/>
            <person name="Lotay V."/>
            <person name="Karimi K."/>
            <person name="Yasuoka Y."/>
            <person name="Dichmann D.S."/>
            <person name="Flajnik M.F."/>
            <person name="Houston D.W."/>
            <person name="Shendure J."/>
            <person name="DuPasquier L."/>
            <person name="Vize P.D."/>
            <person name="Zorn A.M."/>
            <person name="Ito M."/>
            <person name="Marcotte E.M."/>
            <person name="Wallingford J.B."/>
            <person name="Ito Y."/>
            <person name="Asashima M."/>
            <person name="Ueno N."/>
            <person name="Matsuda Y."/>
            <person name="Veenstra G.J."/>
            <person name="Fujiyama A."/>
            <person name="Harland R.M."/>
            <person name="Taira M."/>
            <person name="Rokhsar D.S."/>
        </authorList>
    </citation>
    <scope>NUCLEOTIDE SEQUENCE [LARGE SCALE GENOMIC DNA]</scope>
    <source>
        <strain evidence="2">J</strain>
    </source>
</reference>
<name>A0A974CP51_XENLA</name>
<dbReference type="Proteomes" id="UP000694892">
    <property type="component" value="Chromosome 6L"/>
</dbReference>
<proteinExistence type="predicted"/>
<accession>A0A974CP51</accession>
<sequence length="73" mass="8484">MKSNTCQSILVASLAHLRCPYEKKKIMAICGDSFAILRRKICCWPAIPILILRKVQATKHVYCFQSFFFYLNI</sequence>
<evidence type="ECO:0000313" key="1">
    <source>
        <dbReference type="EMBL" id="OCT76792.1"/>
    </source>
</evidence>
<dbReference type="EMBL" id="CM004476">
    <property type="protein sequence ID" value="OCT76792.1"/>
    <property type="molecule type" value="Genomic_DNA"/>
</dbReference>
<dbReference type="AlphaFoldDB" id="A0A974CP51"/>
<protein>
    <submittedName>
        <fullName evidence="1">Uncharacterized protein</fullName>
    </submittedName>
</protein>
<gene>
    <name evidence="1" type="ORF">XELAEV_18031995mg</name>
</gene>
<evidence type="ECO:0000313" key="2">
    <source>
        <dbReference type="Proteomes" id="UP000694892"/>
    </source>
</evidence>